<evidence type="ECO:0000313" key="2">
    <source>
        <dbReference type="EMBL" id="KAL3340457.1"/>
    </source>
</evidence>
<reference evidence="2 3" key="1">
    <citation type="submission" date="2024-05" db="EMBL/GenBank/DDBJ databases">
        <title>De novo assembly of an allotetraploid wild potato.</title>
        <authorList>
            <person name="Hosaka A.J."/>
        </authorList>
    </citation>
    <scope>NUCLEOTIDE SEQUENCE [LARGE SCALE GENOMIC DNA]</scope>
    <source>
        <tissue evidence="2">Young leaves</tissue>
    </source>
</reference>
<gene>
    <name evidence="2" type="ORF">AABB24_028877</name>
</gene>
<dbReference type="EMBL" id="JBJKTR010000016">
    <property type="protein sequence ID" value="KAL3340457.1"/>
    <property type="molecule type" value="Genomic_DNA"/>
</dbReference>
<keyword evidence="3" id="KW-1185">Reference proteome</keyword>
<sequence>MEKAMTAEPLFLPEVPPFSPLISFSSHNINSQFFHIINYTPTYSFFVGDKIMETLSDSKGKTSTKNKIEEFFTMEDSRPKSMEWTDEKHSLYLKSMEASFVDHLYGSLDVVGRHSQNDGLSRHKSSRQKHANPSGQYKVFQDGCWTKIDFKKDEPQLNKTNESAAVLASPWIKHYKSTGRHQMRVNSDLQGNTTSVKQNQSPVSDFGLCHKDYVTEVMDQNFIDEDLEGGQSSSREHSTKRTKIQLGAGTSSDQVVPFCTSSMTDNLKDLLESTE</sequence>
<feature type="region of interest" description="Disordered" evidence="1">
    <location>
        <begin position="227"/>
        <end position="246"/>
    </location>
</feature>
<name>A0ABD2S8N5_9SOLN</name>
<accession>A0ABD2S8N5</accession>
<organism evidence="2 3">
    <name type="scientific">Solanum stoloniferum</name>
    <dbReference type="NCBI Taxonomy" id="62892"/>
    <lineage>
        <taxon>Eukaryota</taxon>
        <taxon>Viridiplantae</taxon>
        <taxon>Streptophyta</taxon>
        <taxon>Embryophyta</taxon>
        <taxon>Tracheophyta</taxon>
        <taxon>Spermatophyta</taxon>
        <taxon>Magnoliopsida</taxon>
        <taxon>eudicotyledons</taxon>
        <taxon>Gunneridae</taxon>
        <taxon>Pentapetalae</taxon>
        <taxon>asterids</taxon>
        <taxon>lamiids</taxon>
        <taxon>Solanales</taxon>
        <taxon>Solanaceae</taxon>
        <taxon>Solanoideae</taxon>
        <taxon>Solaneae</taxon>
        <taxon>Solanum</taxon>
    </lineage>
</organism>
<protein>
    <submittedName>
        <fullName evidence="2">Uncharacterized protein</fullName>
    </submittedName>
</protein>
<proteinExistence type="predicted"/>
<dbReference type="AlphaFoldDB" id="A0ABD2S8N5"/>
<feature type="region of interest" description="Disordered" evidence="1">
    <location>
        <begin position="115"/>
        <end position="134"/>
    </location>
</feature>
<comment type="caution">
    <text evidence="2">The sequence shown here is derived from an EMBL/GenBank/DDBJ whole genome shotgun (WGS) entry which is preliminary data.</text>
</comment>
<dbReference type="PANTHER" id="PTHR33676:SF3">
    <property type="entry name" value="COLD-REGULATED PROTEIN 27"/>
    <property type="match status" value="1"/>
</dbReference>
<evidence type="ECO:0000313" key="3">
    <source>
        <dbReference type="Proteomes" id="UP001627284"/>
    </source>
</evidence>
<dbReference type="InterPro" id="IPR044678">
    <property type="entry name" value="COR27/28"/>
</dbReference>
<dbReference type="Proteomes" id="UP001627284">
    <property type="component" value="Unassembled WGS sequence"/>
</dbReference>
<evidence type="ECO:0000256" key="1">
    <source>
        <dbReference type="SAM" id="MobiDB-lite"/>
    </source>
</evidence>
<dbReference type="PANTHER" id="PTHR33676">
    <property type="entry name" value="COLD REGULATED PROTEIN 27"/>
    <property type="match status" value="1"/>
</dbReference>